<dbReference type="Gene3D" id="3.90.20.10">
    <property type="match status" value="1"/>
</dbReference>
<organism evidence="1 2">
    <name type="scientific">Dendrobium catenatum</name>
    <dbReference type="NCBI Taxonomy" id="906689"/>
    <lineage>
        <taxon>Eukaryota</taxon>
        <taxon>Viridiplantae</taxon>
        <taxon>Streptophyta</taxon>
        <taxon>Embryophyta</taxon>
        <taxon>Tracheophyta</taxon>
        <taxon>Spermatophyta</taxon>
        <taxon>Magnoliopsida</taxon>
        <taxon>Liliopsida</taxon>
        <taxon>Asparagales</taxon>
        <taxon>Orchidaceae</taxon>
        <taxon>Epidendroideae</taxon>
        <taxon>Malaxideae</taxon>
        <taxon>Dendrobiinae</taxon>
        <taxon>Dendrobium</taxon>
    </lineage>
</organism>
<sequence length="71" mass="8139">MSAKKVDALEGKMEQIKSGMEEKFSTFEERFSVMENRMESRFGGLEEMMMKLVVIQSKTSMAIPILTLTKI</sequence>
<gene>
    <name evidence="1" type="ORF">MA16_Dca028169</name>
</gene>
<reference evidence="1 2" key="1">
    <citation type="journal article" date="2016" name="Sci. Rep.">
        <title>The Dendrobium catenatum Lindl. genome sequence provides insights into polysaccharide synthase, floral development and adaptive evolution.</title>
        <authorList>
            <person name="Zhang G.Q."/>
            <person name="Xu Q."/>
            <person name="Bian C."/>
            <person name="Tsai W.C."/>
            <person name="Yeh C.M."/>
            <person name="Liu K.W."/>
            <person name="Yoshida K."/>
            <person name="Zhang L.S."/>
            <person name="Chang S.B."/>
            <person name="Chen F."/>
            <person name="Shi Y."/>
            <person name="Su Y.Y."/>
            <person name="Zhang Y.Q."/>
            <person name="Chen L.J."/>
            <person name="Yin Y."/>
            <person name="Lin M."/>
            <person name="Huang H."/>
            <person name="Deng H."/>
            <person name="Wang Z.W."/>
            <person name="Zhu S.L."/>
            <person name="Zhao X."/>
            <person name="Deng C."/>
            <person name="Niu S.C."/>
            <person name="Huang J."/>
            <person name="Wang M."/>
            <person name="Liu G.H."/>
            <person name="Yang H.J."/>
            <person name="Xiao X.J."/>
            <person name="Hsiao Y.Y."/>
            <person name="Wu W.L."/>
            <person name="Chen Y.Y."/>
            <person name="Mitsuda N."/>
            <person name="Ohme-Takagi M."/>
            <person name="Luo Y.B."/>
            <person name="Van de Peer Y."/>
            <person name="Liu Z.J."/>
        </authorList>
    </citation>
    <scope>NUCLEOTIDE SEQUENCE [LARGE SCALE GENOMIC DNA]</scope>
    <source>
        <tissue evidence="1">The whole plant</tissue>
    </source>
</reference>
<dbReference type="AlphaFoldDB" id="A0A2I0V6P1"/>
<evidence type="ECO:0000313" key="1">
    <source>
        <dbReference type="EMBL" id="PKU59071.1"/>
    </source>
</evidence>
<dbReference type="Proteomes" id="UP000233837">
    <property type="component" value="Unassembled WGS sequence"/>
</dbReference>
<accession>A0A2I0V6P1</accession>
<reference evidence="1 2" key="2">
    <citation type="journal article" date="2017" name="Nature">
        <title>The Apostasia genome and the evolution of orchids.</title>
        <authorList>
            <person name="Zhang G.Q."/>
            <person name="Liu K.W."/>
            <person name="Li Z."/>
            <person name="Lohaus R."/>
            <person name="Hsiao Y.Y."/>
            <person name="Niu S.C."/>
            <person name="Wang J.Y."/>
            <person name="Lin Y.C."/>
            <person name="Xu Q."/>
            <person name="Chen L.J."/>
            <person name="Yoshida K."/>
            <person name="Fujiwara S."/>
            <person name="Wang Z.W."/>
            <person name="Zhang Y.Q."/>
            <person name="Mitsuda N."/>
            <person name="Wang M."/>
            <person name="Liu G.H."/>
            <person name="Pecoraro L."/>
            <person name="Huang H.X."/>
            <person name="Xiao X.J."/>
            <person name="Lin M."/>
            <person name="Wu X.Y."/>
            <person name="Wu W.L."/>
            <person name="Chen Y.Y."/>
            <person name="Chang S.B."/>
            <person name="Sakamoto S."/>
            <person name="Ohme-Takagi M."/>
            <person name="Yagi M."/>
            <person name="Zeng S.J."/>
            <person name="Shen C.Y."/>
            <person name="Yeh C.M."/>
            <person name="Luo Y.B."/>
            <person name="Tsai W.C."/>
            <person name="Van de Peer Y."/>
            <person name="Liu Z.J."/>
        </authorList>
    </citation>
    <scope>NUCLEOTIDE SEQUENCE [LARGE SCALE GENOMIC DNA]</scope>
    <source>
        <tissue evidence="1">The whole plant</tissue>
    </source>
</reference>
<protein>
    <submittedName>
        <fullName evidence="1">Uncharacterized protein</fullName>
    </submittedName>
</protein>
<name>A0A2I0V6P1_9ASPA</name>
<evidence type="ECO:0000313" key="2">
    <source>
        <dbReference type="Proteomes" id="UP000233837"/>
    </source>
</evidence>
<keyword evidence="2" id="KW-1185">Reference proteome</keyword>
<proteinExistence type="predicted"/>
<dbReference type="EMBL" id="KZ505609">
    <property type="protein sequence ID" value="PKU59071.1"/>
    <property type="molecule type" value="Genomic_DNA"/>
</dbReference>